<dbReference type="GO" id="GO:0005839">
    <property type="term" value="C:proteasome core complex"/>
    <property type="evidence" value="ECO:0007669"/>
    <property type="project" value="InterPro"/>
</dbReference>
<dbReference type="KEGG" id="syc:syc0512_d"/>
<dbReference type="eggNOG" id="COG3484">
    <property type="taxonomic scope" value="Bacteria"/>
</dbReference>
<dbReference type="RefSeq" id="WP_011242824.1">
    <property type="nucleotide sequence ID" value="NC_006576.1"/>
</dbReference>
<dbReference type="InterPro" id="IPR016545">
    <property type="entry name" value="UCP009120_prtse"/>
</dbReference>
<sequence length="264" mass="29719">MTYCLGIVTQAGLIMAADSRTNAGIDYISTYQKLFDFSLPGDRTIVICCSGNLSITQAVLSQLRRDLAGHFDINLHSLPTMYDLARYLGQKVRQLQESDRDWLKQDGIDFYCNFLLGGQIRGGPIELYLVYGQGNCIHATPETPYLQIGETKYGKPILDRTISFDTSLDMAAKCALMSLDSTMRSNLSVGPPLNLARYERDSLVAPMLVQFPAGHEYLVEMRRRWEISLKDAFMRLPDIDWSRQLMRSLSPVSESVPLDSSELN</sequence>
<dbReference type="CDD" id="cd03765">
    <property type="entry name" value="proteasome_beta_bacterial"/>
    <property type="match status" value="1"/>
</dbReference>
<dbReference type="GO" id="GO:0051603">
    <property type="term" value="P:proteolysis involved in protein catabolic process"/>
    <property type="evidence" value="ECO:0007669"/>
    <property type="project" value="InterPro"/>
</dbReference>
<gene>
    <name evidence="1" type="ordered locus">syc0512_d</name>
</gene>
<dbReference type="Pfam" id="PF00227">
    <property type="entry name" value="Proteasome"/>
    <property type="match status" value="1"/>
</dbReference>
<reference evidence="1 2" key="1">
    <citation type="journal article" date="2007" name="Photosyn. Res.">
        <title>Complete nucleotide sequence of the freshwater unicellular cyanobacterium Synechococcus elongatus PCC 6301 chromosome: gene content and organization.</title>
        <authorList>
            <person name="Sugita C."/>
            <person name="Ogata K."/>
            <person name="Shikata M."/>
            <person name="Jikuya H."/>
            <person name="Takano J."/>
            <person name="Furumichi M."/>
            <person name="Kanehisa M."/>
            <person name="Omata T."/>
            <person name="Sugiura M."/>
            <person name="Sugita M."/>
        </authorList>
    </citation>
    <scope>NUCLEOTIDE SEQUENCE [LARGE SCALE GENOMIC DNA]</scope>
    <source>
        <strain evidence="2">ATCC 27144 / PCC 6301 / SAUG 1402/1</strain>
    </source>
</reference>
<evidence type="ECO:0000313" key="1">
    <source>
        <dbReference type="EMBL" id="BAD78702.1"/>
    </source>
</evidence>
<proteinExistence type="predicted"/>
<name>A0A0H3K3L3_SYNP6</name>
<dbReference type="SUPFAM" id="SSF56235">
    <property type="entry name" value="N-terminal nucleophile aminohydrolases (Ntn hydrolases)"/>
    <property type="match status" value="1"/>
</dbReference>
<dbReference type="Gene3D" id="3.60.20.10">
    <property type="entry name" value="Glutamine Phosphoribosylpyrophosphate, subunit 1, domain 1"/>
    <property type="match status" value="1"/>
</dbReference>
<protein>
    <recommendedName>
        <fullName evidence="3">Proteasome-type protease</fullName>
    </recommendedName>
</protein>
<dbReference type="EMBL" id="AP008231">
    <property type="protein sequence ID" value="BAD78702.1"/>
    <property type="molecule type" value="Genomic_DNA"/>
</dbReference>
<dbReference type="PIRSF" id="PIRSF009120">
    <property type="entry name" value="UCP009120_prtse"/>
    <property type="match status" value="1"/>
</dbReference>
<evidence type="ECO:0000313" key="2">
    <source>
        <dbReference type="Proteomes" id="UP000001175"/>
    </source>
</evidence>
<dbReference type="InterPro" id="IPR029055">
    <property type="entry name" value="Ntn_hydrolases_N"/>
</dbReference>
<dbReference type="AlphaFoldDB" id="A0A0H3K3L3"/>
<evidence type="ECO:0008006" key="3">
    <source>
        <dbReference type="Google" id="ProtNLM"/>
    </source>
</evidence>
<dbReference type="InterPro" id="IPR001353">
    <property type="entry name" value="Proteasome_sua/b"/>
</dbReference>
<accession>A0A0H3K3L3</accession>
<dbReference type="Proteomes" id="UP000001175">
    <property type="component" value="Chromosome"/>
</dbReference>
<organism evidence="1 2">
    <name type="scientific">Synechococcus sp. (strain ATCC 27144 / PCC 6301 / SAUG 1402/1)</name>
    <name type="common">Anacystis nidulans</name>
    <dbReference type="NCBI Taxonomy" id="269084"/>
    <lineage>
        <taxon>Bacteria</taxon>
        <taxon>Bacillati</taxon>
        <taxon>Cyanobacteriota</taxon>
        <taxon>Cyanophyceae</taxon>
        <taxon>Synechococcales</taxon>
        <taxon>Synechococcaceae</taxon>
        <taxon>Synechococcus</taxon>
    </lineage>
</organism>